<dbReference type="Proteomes" id="UP001371456">
    <property type="component" value="Unassembled WGS sequence"/>
</dbReference>
<dbReference type="EMBL" id="JBANQN010000007">
    <property type="protein sequence ID" value="KAK6785258.1"/>
    <property type="molecule type" value="Genomic_DNA"/>
</dbReference>
<comment type="caution">
    <text evidence="1">The sequence shown here is derived from an EMBL/GenBank/DDBJ whole genome shotgun (WGS) entry which is preliminary data.</text>
</comment>
<proteinExistence type="predicted"/>
<protein>
    <submittedName>
        <fullName evidence="1">Uncharacterized protein</fullName>
    </submittedName>
</protein>
<reference evidence="1 2" key="1">
    <citation type="submission" date="2024-02" db="EMBL/GenBank/DDBJ databases">
        <title>de novo genome assembly of Solanum bulbocastanum strain 11H21.</title>
        <authorList>
            <person name="Hosaka A.J."/>
        </authorList>
    </citation>
    <scope>NUCLEOTIDE SEQUENCE [LARGE SCALE GENOMIC DNA]</scope>
    <source>
        <tissue evidence="1">Young leaves</tissue>
    </source>
</reference>
<evidence type="ECO:0000313" key="1">
    <source>
        <dbReference type="EMBL" id="KAK6785258.1"/>
    </source>
</evidence>
<accession>A0AAN8TIL7</accession>
<organism evidence="1 2">
    <name type="scientific">Solanum bulbocastanum</name>
    <name type="common">Wild potato</name>
    <dbReference type="NCBI Taxonomy" id="147425"/>
    <lineage>
        <taxon>Eukaryota</taxon>
        <taxon>Viridiplantae</taxon>
        <taxon>Streptophyta</taxon>
        <taxon>Embryophyta</taxon>
        <taxon>Tracheophyta</taxon>
        <taxon>Spermatophyta</taxon>
        <taxon>Magnoliopsida</taxon>
        <taxon>eudicotyledons</taxon>
        <taxon>Gunneridae</taxon>
        <taxon>Pentapetalae</taxon>
        <taxon>asterids</taxon>
        <taxon>lamiids</taxon>
        <taxon>Solanales</taxon>
        <taxon>Solanaceae</taxon>
        <taxon>Solanoideae</taxon>
        <taxon>Solaneae</taxon>
        <taxon>Solanum</taxon>
    </lineage>
</organism>
<sequence>MYISLLPNYK</sequence>
<gene>
    <name evidence="1" type="ORF">RDI58_018713</name>
</gene>
<keyword evidence="2" id="KW-1185">Reference proteome</keyword>
<name>A0AAN8TIL7_SOLBU</name>
<evidence type="ECO:0000313" key="2">
    <source>
        <dbReference type="Proteomes" id="UP001371456"/>
    </source>
</evidence>